<keyword evidence="1" id="KW-0004">4Fe-4S</keyword>
<dbReference type="GO" id="GO:0051539">
    <property type="term" value="F:4 iron, 4 sulfur cluster binding"/>
    <property type="evidence" value="ECO:0007669"/>
    <property type="project" value="UniProtKB-KW"/>
</dbReference>
<evidence type="ECO:0000313" key="11">
    <source>
        <dbReference type="EMBL" id="CUS33790.1"/>
    </source>
</evidence>
<sequence>MRALSILNKAITDCTVCPRLVTYRQAIAQQKRKQFLDWDYWGRPVPGFGDSRARLYVLGLAPAAHGGNRTGRVFTGDRSGDWLYEALYRHGFANQPTSHHRDDGLSLKDCYIGATVRCAPPGNKPTPDEFLSCRQYLQAEIRLLKNHRVVVALGKIAFDHYLKTCRSQGRMIPVPAPKFGHGAVYRLPWGVTLIGSYHPSQQNTFTGKLTRPMFHAVFQGARKEIDGLRSRL</sequence>
<evidence type="ECO:0000256" key="6">
    <source>
        <dbReference type="ARBA" id="ARBA00023014"/>
    </source>
</evidence>
<name>A0A0S4LAE4_9BACT</name>
<evidence type="ECO:0000256" key="9">
    <source>
        <dbReference type="ARBA" id="ARBA00023887"/>
    </source>
</evidence>
<comment type="similarity">
    <text evidence="8">Belongs to the uracil-DNA glycosylase (UDG) superfamily. Type 5 (UDGb) family.</text>
</comment>
<dbReference type="EMBL" id="CZQA01000001">
    <property type="protein sequence ID" value="CUS33790.1"/>
    <property type="molecule type" value="Genomic_DNA"/>
</dbReference>
<keyword evidence="6" id="KW-0411">Iron-sulfur</keyword>
<feature type="domain" description="Uracil-DNA glycosylase-like" evidence="10">
    <location>
        <begin position="46"/>
        <end position="218"/>
    </location>
</feature>
<dbReference type="GO" id="GO:0046872">
    <property type="term" value="F:metal ion binding"/>
    <property type="evidence" value="ECO:0007669"/>
    <property type="project" value="UniProtKB-KW"/>
</dbReference>
<evidence type="ECO:0000256" key="8">
    <source>
        <dbReference type="ARBA" id="ARBA00023779"/>
    </source>
</evidence>
<dbReference type="Pfam" id="PF03167">
    <property type="entry name" value="UDG"/>
    <property type="match status" value="1"/>
</dbReference>
<dbReference type="PANTHER" id="PTHR33693:SF3">
    <property type="entry name" value="TYPE-5 URACIL-DNA GLYCOSYLASE"/>
    <property type="match status" value="1"/>
</dbReference>
<dbReference type="CDD" id="cd10031">
    <property type="entry name" value="UDG-F5_TTUDGB_like"/>
    <property type="match status" value="1"/>
</dbReference>
<dbReference type="OrthoDB" id="5290748at2"/>
<dbReference type="GO" id="GO:0006284">
    <property type="term" value="P:base-excision repair"/>
    <property type="evidence" value="ECO:0007669"/>
    <property type="project" value="InterPro"/>
</dbReference>
<evidence type="ECO:0000256" key="2">
    <source>
        <dbReference type="ARBA" id="ARBA00022723"/>
    </source>
</evidence>
<evidence type="ECO:0000259" key="10">
    <source>
        <dbReference type="SMART" id="SM00986"/>
    </source>
</evidence>
<keyword evidence="3" id="KW-0227">DNA damage</keyword>
<keyword evidence="2" id="KW-0479">Metal-binding</keyword>
<dbReference type="SMART" id="SM00987">
    <property type="entry name" value="UreE_C"/>
    <property type="match status" value="1"/>
</dbReference>
<evidence type="ECO:0000313" key="12">
    <source>
        <dbReference type="Proteomes" id="UP000199032"/>
    </source>
</evidence>
<dbReference type="Proteomes" id="UP000199032">
    <property type="component" value="Unassembled WGS sequence"/>
</dbReference>
<keyword evidence="5" id="KW-0408">Iron</keyword>
<dbReference type="Gene3D" id="3.40.470.10">
    <property type="entry name" value="Uracil-DNA glycosylase-like domain"/>
    <property type="match status" value="1"/>
</dbReference>
<accession>A0A0S4LAE4</accession>
<evidence type="ECO:0000256" key="4">
    <source>
        <dbReference type="ARBA" id="ARBA00022801"/>
    </source>
</evidence>
<dbReference type="SUPFAM" id="SSF52141">
    <property type="entry name" value="Uracil-DNA glycosylase-like"/>
    <property type="match status" value="1"/>
</dbReference>
<proteinExistence type="inferred from homology"/>
<evidence type="ECO:0000256" key="3">
    <source>
        <dbReference type="ARBA" id="ARBA00022763"/>
    </source>
</evidence>
<organism evidence="11 12">
    <name type="scientific">Candidatus Nitrospira nitrosa</name>
    <dbReference type="NCBI Taxonomy" id="1742972"/>
    <lineage>
        <taxon>Bacteria</taxon>
        <taxon>Pseudomonadati</taxon>
        <taxon>Nitrospirota</taxon>
        <taxon>Nitrospiria</taxon>
        <taxon>Nitrospirales</taxon>
        <taxon>Nitrospiraceae</taxon>
        <taxon>Nitrospira</taxon>
    </lineage>
</organism>
<evidence type="ECO:0000256" key="5">
    <source>
        <dbReference type="ARBA" id="ARBA00023004"/>
    </source>
</evidence>
<dbReference type="GO" id="GO:0033958">
    <property type="term" value="F:DNA-deoxyinosine glycosylase activity"/>
    <property type="evidence" value="ECO:0007669"/>
    <property type="project" value="InterPro"/>
</dbReference>
<reference evidence="11 12" key="1">
    <citation type="submission" date="2015-10" db="EMBL/GenBank/DDBJ databases">
        <authorList>
            <person name="Gilbert D.G."/>
        </authorList>
    </citation>
    <scope>NUCLEOTIDE SEQUENCE [LARGE SCALE GENOMIC DNA]</scope>
    <source>
        <strain evidence="11">COMA1</strain>
    </source>
</reference>
<dbReference type="AlphaFoldDB" id="A0A0S4LAE4"/>
<dbReference type="InterPro" id="IPR036895">
    <property type="entry name" value="Uracil-DNA_glycosylase-like_sf"/>
</dbReference>
<dbReference type="RefSeq" id="WP_090745434.1">
    <property type="nucleotide sequence ID" value="NZ_CZQA01000001.1"/>
</dbReference>
<keyword evidence="12" id="KW-1185">Reference proteome</keyword>
<dbReference type="PANTHER" id="PTHR33693">
    <property type="entry name" value="TYPE-5 URACIL-DNA GLYCOSYLASE"/>
    <property type="match status" value="1"/>
</dbReference>
<dbReference type="GO" id="GO:0004844">
    <property type="term" value="F:uracil DNA N-glycosylase activity"/>
    <property type="evidence" value="ECO:0007669"/>
    <property type="project" value="InterPro"/>
</dbReference>
<protein>
    <recommendedName>
        <fullName evidence="9">Type-5 uracil-DNA glycosylase</fullName>
    </recommendedName>
</protein>
<evidence type="ECO:0000256" key="1">
    <source>
        <dbReference type="ARBA" id="ARBA00022485"/>
    </source>
</evidence>
<gene>
    <name evidence="11" type="ORF">COMA1_11341</name>
</gene>
<dbReference type="InterPro" id="IPR005122">
    <property type="entry name" value="Uracil-DNA_glycosylase-like"/>
</dbReference>
<keyword evidence="4" id="KW-0378">Hydrolase</keyword>
<evidence type="ECO:0000256" key="7">
    <source>
        <dbReference type="ARBA" id="ARBA00023204"/>
    </source>
</evidence>
<keyword evidence="7" id="KW-0234">DNA repair</keyword>
<dbReference type="InterPro" id="IPR044147">
    <property type="entry name" value="UdgB-like"/>
</dbReference>
<dbReference type="InterPro" id="IPR051536">
    <property type="entry name" value="UDG_Type-4/5"/>
</dbReference>
<dbReference type="STRING" id="1742972.COMA1_11341"/>
<dbReference type="SMART" id="SM00986">
    <property type="entry name" value="UDG"/>
    <property type="match status" value="1"/>
</dbReference>